<dbReference type="Proteomes" id="UP000026962">
    <property type="component" value="Chromosome 7"/>
</dbReference>
<keyword evidence="2" id="KW-0611">Plant defense</keyword>
<dbReference type="STRING" id="4537.A0A0E0LLF4"/>
<dbReference type="GO" id="GO:0098542">
    <property type="term" value="P:defense response to other organism"/>
    <property type="evidence" value="ECO:0007669"/>
    <property type="project" value="TreeGrafter"/>
</dbReference>
<dbReference type="InterPro" id="IPR002182">
    <property type="entry name" value="NB-ARC"/>
</dbReference>
<dbReference type="SUPFAM" id="SSF52540">
    <property type="entry name" value="P-loop containing nucleoside triphosphate hydrolases"/>
    <property type="match status" value="1"/>
</dbReference>
<dbReference type="Gene3D" id="1.10.10.10">
    <property type="entry name" value="Winged helix-like DNA-binding domain superfamily/Winged helix DNA-binding domain"/>
    <property type="match status" value="1"/>
</dbReference>
<dbReference type="PANTHER" id="PTHR23155:SF1241">
    <property type="entry name" value="DISEASE RESISTANCE RPP13-LIKE PROTEIN 1-RELATED"/>
    <property type="match status" value="1"/>
</dbReference>
<evidence type="ECO:0000256" key="3">
    <source>
        <dbReference type="SAM" id="MobiDB-lite"/>
    </source>
</evidence>
<dbReference type="Pfam" id="PF00931">
    <property type="entry name" value="NB-ARC"/>
    <property type="match status" value="1"/>
</dbReference>
<dbReference type="Pfam" id="PF23559">
    <property type="entry name" value="WHD_DRP"/>
    <property type="match status" value="1"/>
</dbReference>
<reference evidence="7" key="2">
    <citation type="submission" date="2018-05" db="EMBL/GenBank/DDBJ databases">
        <title>OpunRS2 (Oryza punctata Reference Sequence Version 2).</title>
        <authorList>
            <person name="Zhang J."/>
            <person name="Kudrna D."/>
            <person name="Lee S."/>
            <person name="Talag J."/>
            <person name="Welchert J."/>
            <person name="Wing R.A."/>
        </authorList>
    </citation>
    <scope>NUCLEOTIDE SEQUENCE [LARGE SCALE GENOMIC DNA]</scope>
</reference>
<accession>A0A0E0LLF4</accession>
<feature type="compositionally biased region" description="Basic and acidic residues" evidence="3">
    <location>
        <begin position="1204"/>
        <end position="1226"/>
    </location>
</feature>
<dbReference type="InterPro" id="IPR042197">
    <property type="entry name" value="Apaf_helical"/>
</dbReference>
<dbReference type="InterPro" id="IPR027417">
    <property type="entry name" value="P-loop_NTPase"/>
</dbReference>
<dbReference type="InterPro" id="IPR058922">
    <property type="entry name" value="WHD_DRP"/>
</dbReference>
<dbReference type="Gene3D" id="3.40.50.300">
    <property type="entry name" value="P-loop containing nucleotide triphosphate hydrolases"/>
    <property type="match status" value="1"/>
</dbReference>
<feature type="domain" description="R13L1/DRL21-like LRR repeat region" evidence="6">
    <location>
        <begin position="724"/>
        <end position="865"/>
    </location>
</feature>
<keyword evidence="8" id="KW-1185">Reference proteome</keyword>
<dbReference type="OMA" id="SQMWIAS"/>
<reference evidence="7" key="1">
    <citation type="submission" date="2015-04" db="UniProtKB">
        <authorList>
            <consortium name="EnsemblPlants"/>
        </authorList>
    </citation>
    <scope>IDENTIFICATION</scope>
</reference>
<dbReference type="GO" id="GO:0043531">
    <property type="term" value="F:ADP binding"/>
    <property type="evidence" value="ECO:0007669"/>
    <property type="project" value="InterPro"/>
</dbReference>
<keyword evidence="1" id="KW-0677">Repeat</keyword>
<dbReference type="Pfam" id="PF25019">
    <property type="entry name" value="LRR_R13L1-DRL21"/>
    <property type="match status" value="1"/>
</dbReference>
<feature type="compositionally biased region" description="Acidic residues" evidence="3">
    <location>
        <begin position="1231"/>
        <end position="1268"/>
    </location>
</feature>
<evidence type="ECO:0000313" key="7">
    <source>
        <dbReference type="EnsemblPlants" id="OPUNC07G15310.1"/>
    </source>
</evidence>
<evidence type="ECO:0000259" key="5">
    <source>
        <dbReference type="Pfam" id="PF23559"/>
    </source>
</evidence>
<proteinExistence type="predicted"/>
<dbReference type="EnsemblPlants" id="OPUNC07G15310.1">
    <property type="protein sequence ID" value="OPUNC07G15310.1"/>
    <property type="gene ID" value="OPUNC07G15310"/>
</dbReference>
<feature type="domain" description="NB-ARC" evidence="4">
    <location>
        <begin position="212"/>
        <end position="369"/>
    </location>
</feature>
<dbReference type="HOGENOM" id="CLU_000837_8_8_1"/>
<sequence>MDLGAGLLVAAAIGKVATNEAEELLRDVETDQVNASISNATQDSSGDRGHAPSQVIDWLRSDNDNLLRMESTIGRLASICAEGGSIIGMPNMEESHLVDLNKEITSFPSDISRNETKPSTDGPLIIGRDEEITVLLDMVLGDARYATSSLEGREEADELQISQKGWVVKTLESLDLLGASHVDSEEVTYQNEMWSKVQYTRITHGDTVPELQNPTVIPIVGIGGVGKTALAQLIFNERRVREHFGDKSAYAWVYVTDNTSEEKMIEHIIAAFIGQEGYLAYNEAYHPDLGNIIQGRRFLLVLDDVWSDIHEIWSNIRRILSKGAPGSVVLVTTQLYEVASFMGTTCPVVLNPLQSGDLWKLIKHYAFTDPCNYQYAENLEQIGRNIEAKLHGLPLAAKIIGSLLRGNVDEDHWNRLLKSWWWKSSHNILCGNIISSIGISYCSLPGYLRQCFLFLSNFPRNYVFKKHKLSQMWIASGFIQPNNVTSSRRLEDITGEWFDELINWAFLGPSGCKTGFVMHDLVRDFAIALSSNGFRGMNTVNDSSQILHYLSIEMGGVNVQLSDFEIKHLEPLMMFADFGQSSSSDACNSMHKVEDRSKSLCILDYSSSWWCEPRAYPVALGLDIAYPICPPNAISRLKYLRYLDLSFTGIDMLPDSVCSLCHLLVLGLEGCVFDELPAKMNCLINLRHLHASSYTTNKINGIGKLTKLQELHEFHIKSQEGHRITELSDMNDLRGSLCIANLEMVTDPAEALKANIAEKDYVTALELSWSYTFPEPPIPCWSPPRYPQELEILSQHDLCKSILGCLTPPRYLQELKLYGYSGFEFPDWVEQLKHVRVVEISSCENLNVLPPLGQLERLQKLKLHGLSSIKDINSDFCGTSRVVFPSLEELSFGYMENWESWTYAGSSDFIPNLQKLQILRPCDKLRKLPFESLGSAMKEIIIEYCDPFDDTFSRYLQGLYGLTRLEVCGNWPYQSGKLIILPCKQLMSLEYLHITSFLDVRIKGGLWYIRNLKDLAISHCSAVVTDADEESAHEDKQAPTQIDRAMHSLTHLSLGGDPTHMVDLEIVIPQAPSLRHLCLDVRRHTSITEKWLQHLTSLQELDLCCYDILPSILSSLSSLKRFTLICCYSIHSIPPNSLPGNLKELQIENCSLELEARCQNPTGDAWRWWPPEYTIKLWRDEKIDEWKQRKMEYGQRKLIKMQRKKEEEGSLMNEREELLKSSKEESLGEAFNEDEHEEEETNEEEPLVEELNEDDYEEEESWGDELEDEKPLGEWLQLSEGEKWPEHKWGVRSWVQRKLEEALDSSKDDPSSLMKEREEWLKEEEHKIRSEALGKDWPNISYIPYILMDGMIIQNLYT</sequence>
<evidence type="ECO:0000256" key="1">
    <source>
        <dbReference type="ARBA" id="ARBA00022737"/>
    </source>
</evidence>
<evidence type="ECO:0000256" key="2">
    <source>
        <dbReference type="ARBA" id="ARBA00022821"/>
    </source>
</evidence>
<dbReference type="InterPro" id="IPR044974">
    <property type="entry name" value="Disease_R_plants"/>
</dbReference>
<dbReference type="Gene3D" id="3.80.10.10">
    <property type="entry name" value="Ribonuclease Inhibitor"/>
    <property type="match status" value="2"/>
</dbReference>
<dbReference type="InterPro" id="IPR036388">
    <property type="entry name" value="WH-like_DNA-bd_sf"/>
</dbReference>
<dbReference type="eggNOG" id="KOG4658">
    <property type="taxonomic scope" value="Eukaryota"/>
</dbReference>
<dbReference type="Gene3D" id="1.10.8.430">
    <property type="entry name" value="Helical domain of apoptotic protease-activating factors"/>
    <property type="match status" value="1"/>
</dbReference>
<dbReference type="PRINTS" id="PR00364">
    <property type="entry name" value="DISEASERSIST"/>
</dbReference>
<evidence type="ECO:0000259" key="6">
    <source>
        <dbReference type="Pfam" id="PF25019"/>
    </source>
</evidence>
<name>A0A0E0LLF4_ORYPU</name>
<dbReference type="InterPro" id="IPR056789">
    <property type="entry name" value="LRR_R13L1-DRL21"/>
</dbReference>
<feature type="region of interest" description="Disordered" evidence="3">
    <location>
        <begin position="1204"/>
        <end position="1270"/>
    </location>
</feature>
<protein>
    <submittedName>
        <fullName evidence="7">Uncharacterized protein</fullName>
    </submittedName>
</protein>
<evidence type="ECO:0000313" key="8">
    <source>
        <dbReference type="Proteomes" id="UP000026962"/>
    </source>
</evidence>
<dbReference type="Gramene" id="OPUNC07G15310.1">
    <property type="protein sequence ID" value="OPUNC07G15310.1"/>
    <property type="gene ID" value="OPUNC07G15310"/>
</dbReference>
<evidence type="ECO:0000259" key="4">
    <source>
        <dbReference type="Pfam" id="PF00931"/>
    </source>
</evidence>
<organism evidence="7">
    <name type="scientific">Oryza punctata</name>
    <name type="common">Red rice</name>
    <dbReference type="NCBI Taxonomy" id="4537"/>
    <lineage>
        <taxon>Eukaryota</taxon>
        <taxon>Viridiplantae</taxon>
        <taxon>Streptophyta</taxon>
        <taxon>Embryophyta</taxon>
        <taxon>Tracheophyta</taxon>
        <taxon>Spermatophyta</taxon>
        <taxon>Magnoliopsida</taxon>
        <taxon>Liliopsida</taxon>
        <taxon>Poales</taxon>
        <taxon>Poaceae</taxon>
        <taxon>BOP clade</taxon>
        <taxon>Oryzoideae</taxon>
        <taxon>Oryzeae</taxon>
        <taxon>Oryzinae</taxon>
        <taxon>Oryza</taxon>
    </lineage>
</organism>
<dbReference type="PANTHER" id="PTHR23155">
    <property type="entry name" value="DISEASE RESISTANCE PROTEIN RP"/>
    <property type="match status" value="1"/>
</dbReference>
<dbReference type="SUPFAM" id="SSF52058">
    <property type="entry name" value="L domain-like"/>
    <property type="match status" value="2"/>
</dbReference>
<feature type="domain" description="Disease resistance protein winged helix" evidence="5">
    <location>
        <begin position="458"/>
        <end position="526"/>
    </location>
</feature>
<dbReference type="InterPro" id="IPR032675">
    <property type="entry name" value="LRR_dom_sf"/>
</dbReference>